<evidence type="ECO:0000259" key="1">
    <source>
        <dbReference type="Pfam" id="PF01636"/>
    </source>
</evidence>
<keyword evidence="3" id="KW-1185">Reference proteome</keyword>
<organism evidence="2 3">
    <name type="scientific">Streptomyces caelestis</name>
    <dbReference type="NCBI Taxonomy" id="36816"/>
    <lineage>
        <taxon>Bacteria</taxon>
        <taxon>Bacillati</taxon>
        <taxon>Actinomycetota</taxon>
        <taxon>Actinomycetes</taxon>
        <taxon>Kitasatosporales</taxon>
        <taxon>Streptomycetaceae</taxon>
        <taxon>Streptomyces</taxon>
    </lineage>
</organism>
<evidence type="ECO:0000313" key="3">
    <source>
        <dbReference type="Proteomes" id="UP000590647"/>
    </source>
</evidence>
<proteinExistence type="predicted"/>
<dbReference type="AlphaFoldDB" id="A0A7W9LVR9"/>
<dbReference type="Pfam" id="PF01636">
    <property type="entry name" value="APH"/>
    <property type="match status" value="1"/>
</dbReference>
<comment type="caution">
    <text evidence="2">The sequence shown here is derived from an EMBL/GenBank/DDBJ whole genome shotgun (WGS) entry which is preliminary data.</text>
</comment>
<protein>
    <recommendedName>
        <fullName evidence="1">Aminoglycoside phosphotransferase domain-containing protein</fullName>
    </recommendedName>
</protein>
<dbReference type="SUPFAM" id="SSF56112">
    <property type="entry name" value="Protein kinase-like (PK-like)"/>
    <property type="match status" value="1"/>
</dbReference>
<gene>
    <name evidence="2" type="ORF">HDA41_005945</name>
</gene>
<dbReference type="RefSeq" id="WP_221511633.1">
    <property type="nucleotide sequence ID" value="NZ_JACHNE010000001.1"/>
</dbReference>
<name>A0A7W9LVR9_9ACTN</name>
<sequence>MERQLRTETRLLPWLAPCLPLAVPVPHILADDPLIVRHALAPGEPLAEPDASQGRALGLFLRALHRADTEEAVRRGVPPAREVLRERAALADDFRTRVLPLLPPNRRAPPPTC</sequence>
<evidence type="ECO:0000313" key="2">
    <source>
        <dbReference type="EMBL" id="MBB5797981.1"/>
    </source>
</evidence>
<reference evidence="2 3" key="1">
    <citation type="submission" date="2020-08" db="EMBL/GenBank/DDBJ databases">
        <title>Sequencing the genomes of 1000 actinobacteria strains.</title>
        <authorList>
            <person name="Klenk H.-P."/>
        </authorList>
    </citation>
    <scope>NUCLEOTIDE SEQUENCE [LARGE SCALE GENOMIC DNA]</scope>
    <source>
        <strain evidence="2 3">DSM 40084</strain>
    </source>
</reference>
<dbReference type="Proteomes" id="UP000590647">
    <property type="component" value="Unassembled WGS sequence"/>
</dbReference>
<dbReference type="InterPro" id="IPR002575">
    <property type="entry name" value="Aminoglycoside_PTrfase"/>
</dbReference>
<dbReference type="InterPro" id="IPR011009">
    <property type="entry name" value="Kinase-like_dom_sf"/>
</dbReference>
<accession>A0A7W9LVR9</accession>
<feature type="domain" description="Aminoglycoside phosphotransferase" evidence="1">
    <location>
        <begin position="3"/>
        <end position="90"/>
    </location>
</feature>
<dbReference type="EMBL" id="JACHNE010000001">
    <property type="protein sequence ID" value="MBB5797981.1"/>
    <property type="molecule type" value="Genomic_DNA"/>
</dbReference>